<dbReference type="OMA" id="IGFWAND"/>
<protein>
    <recommendedName>
        <fullName evidence="7">Fibronectin type III-like domain-containing protein</fullName>
    </recommendedName>
</protein>
<dbReference type="OrthoDB" id="47059at2759"/>
<dbReference type="InterPro" id="IPR013783">
    <property type="entry name" value="Ig-like_fold"/>
</dbReference>
<evidence type="ECO:0000259" key="7">
    <source>
        <dbReference type="SMART" id="SM01217"/>
    </source>
</evidence>
<dbReference type="Gene3D" id="2.60.40.10">
    <property type="entry name" value="Immunoglobulins"/>
    <property type="match status" value="1"/>
</dbReference>
<dbReference type="Pfam" id="PF01915">
    <property type="entry name" value="Glyco_hydro_3_C"/>
    <property type="match status" value="1"/>
</dbReference>
<dbReference type="InterPro" id="IPR001764">
    <property type="entry name" value="Glyco_hydro_3_N"/>
</dbReference>
<dbReference type="HOGENOM" id="CLU_004542_5_3_1"/>
<dbReference type="EMBL" id="AMQN01002325">
    <property type="status" value="NOT_ANNOTATED_CDS"/>
    <property type="molecule type" value="Genomic_DNA"/>
</dbReference>
<evidence type="ECO:0000256" key="3">
    <source>
        <dbReference type="ARBA" id="ARBA00022801"/>
    </source>
</evidence>
<evidence type="ECO:0000313" key="9">
    <source>
        <dbReference type="EnsemblMetazoa" id="CapteP179825"/>
    </source>
</evidence>
<evidence type="ECO:0000313" key="10">
    <source>
        <dbReference type="Proteomes" id="UP000014760"/>
    </source>
</evidence>
<reference evidence="10" key="1">
    <citation type="submission" date="2012-12" db="EMBL/GenBank/DDBJ databases">
        <authorList>
            <person name="Hellsten U."/>
            <person name="Grimwood J."/>
            <person name="Chapman J.A."/>
            <person name="Shapiro H."/>
            <person name="Aerts A."/>
            <person name="Otillar R.P."/>
            <person name="Terry A.Y."/>
            <person name="Boore J.L."/>
            <person name="Simakov O."/>
            <person name="Marletaz F."/>
            <person name="Cho S.-J."/>
            <person name="Edsinger-Gonzales E."/>
            <person name="Havlak P."/>
            <person name="Kuo D.-H."/>
            <person name="Larsson T."/>
            <person name="Lv J."/>
            <person name="Arendt D."/>
            <person name="Savage R."/>
            <person name="Osoegawa K."/>
            <person name="de Jong P."/>
            <person name="Lindberg D.R."/>
            <person name="Seaver E.C."/>
            <person name="Weisblat D.A."/>
            <person name="Putnam N.H."/>
            <person name="Grigoriev I.V."/>
            <person name="Rokhsar D.S."/>
        </authorList>
    </citation>
    <scope>NUCLEOTIDE SEQUENCE</scope>
    <source>
        <strain evidence="10">I ESC-2004</strain>
    </source>
</reference>
<dbReference type="InterPro" id="IPR002772">
    <property type="entry name" value="Glyco_hydro_3_C"/>
</dbReference>
<keyword evidence="10" id="KW-1185">Reference proteome</keyword>
<evidence type="ECO:0000256" key="1">
    <source>
        <dbReference type="ARBA" id="ARBA00005336"/>
    </source>
</evidence>
<keyword evidence="3 5" id="KW-0378">Hydrolase</keyword>
<dbReference type="PANTHER" id="PTHR42721">
    <property type="entry name" value="SUGAR HYDROLASE-RELATED"/>
    <property type="match status" value="1"/>
</dbReference>
<dbReference type="GO" id="GO:0045493">
    <property type="term" value="P:xylan catabolic process"/>
    <property type="evidence" value="ECO:0007669"/>
    <property type="project" value="InterPro"/>
</dbReference>
<comment type="similarity">
    <text evidence="1 5">Belongs to the glycosyl hydrolase 3 family.</text>
</comment>
<keyword evidence="4 5" id="KW-0326">Glycosidase</keyword>
<feature type="domain" description="Fibronectin type III-like" evidence="7">
    <location>
        <begin position="660"/>
        <end position="730"/>
    </location>
</feature>
<dbReference type="Pfam" id="PF00933">
    <property type="entry name" value="Glyco_hydro_3"/>
    <property type="match status" value="1"/>
</dbReference>
<organism evidence="8">
    <name type="scientific">Capitella teleta</name>
    <name type="common">Polychaete worm</name>
    <dbReference type="NCBI Taxonomy" id="283909"/>
    <lineage>
        <taxon>Eukaryota</taxon>
        <taxon>Metazoa</taxon>
        <taxon>Spiralia</taxon>
        <taxon>Lophotrochozoa</taxon>
        <taxon>Annelida</taxon>
        <taxon>Polychaeta</taxon>
        <taxon>Sedentaria</taxon>
        <taxon>Scolecida</taxon>
        <taxon>Capitellidae</taxon>
        <taxon>Capitella</taxon>
    </lineage>
</organism>
<dbReference type="InterPro" id="IPR017853">
    <property type="entry name" value="GH"/>
</dbReference>
<dbReference type="Gene3D" id="3.20.20.300">
    <property type="entry name" value="Glycoside hydrolase, family 3, N-terminal domain"/>
    <property type="match status" value="1"/>
</dbReference>
<dbReference type="STRING" id="283909.R7TQQ4"/>
<accession>R7TQQ4</accession>
<evidence type="ECO:0000313" key="8">
    <source>
        <dbReference type="EMBL" id="ELT96258.1"/>
    </source>
</evidence>
<sequence length="750" mass="83373">MRALRVTVVCLTLISTASFSQDNVLRFAPSSHALDSFPFRNVSLPIETRLNDLISRLTIEDAINQTVARYGKFTPGIERLGIKPIEYITECLRGVRRENATGFPQALGLAASFSRDLMQRVATAVSVEVRAFYNHDIQRETYGAHGITCFSPVINILRHPLWGRNQETYGEDPYLSGELASQYVSGLQGDDPRYLRVSAGCKHFDAHGGPDTIPVRKFGFDAKIEERDLQMTFLPAFKKCIAAKPYNVMCSFNSINGVPSCANKRLLTDVLRAQWGYEGFVVSDDAAVEYIFTEHHYNSSFETAAVEAIKSGCNMELVGKFDPSYWQLTKALNEHLITKDELMENVRPVFLTRFLLGEFDPPALNPFNQITKDVVLSAEHQRLALEAAVKSFVLLKNDRNFLPLLKNSLKTVAVVGPMSNYTDGLIGDYSTDTDPSLILTPLHGIKKLAPNVQFASGCSNSTCTDYRATDVAAAVDGAQVVFVALGTGFIVEAENNDRSDIVLPGAQLQLLKDAVYHANGRPVVLLLFNGGPLDVTFAQLTSGIVSIVECFFPAMMTGEAIYRMLINNEGISSPAGRLPLTWPAYLNQVPNITDYTMKGRTYRYYTEDPLYPFGYGLSYTQFKYSDLKVTPLEVTKGQEIRVKVKVTNIGLYDADEVRIIVVQAYVSWPKTEIPVPRWQLVAFDRIHIASGKSETVELTIEASLLEVWQNPETGFDILEGEMTLYIGGQQPNQRVNVGSNVISRNLSLQH</sequence>
<evidence type="ECO:0000256" key="2">
    <source>
        <dbReference type="ARBA" id="ARBA00022729"/>
    </source>
</evidence>
<dbReference type="Gene3D" id="3.40.50.1700">
    <property type="entry name" value="Glycoside hydrolase family 3 C-terminal domain"/>
    <property type="match status" value="1"/>
</dbReference>
<dbReference type="InterPro" id="IPR036881">
    <property type="entry name" value="Glyco_hydro_3_C_sf"/>
</dbReference>
<dbReference type="EnsemblMetazoa" id="CapteT179825">
    <property type="protein sequence ID" value="CapteP179825"/>
    <property type="gene ID" value="CapteG179825"/>
</dbReference>
<dbReference type="InterPro" id="IPR019800">
    <property type="entry name" value="Glyco_hydro_3_AS"/>
</dbReference>
<dbReference type="Proteomes" id="UP000014760">
    <property type="component" value="Unassembled WGS sequence"/>
</dbReference>
<evidence type="ECO:0000256" key="4">
    <source>
        <dbReference type="ARBA" id="ARBA00023295"/>
    </source>
</evidence>
<dbReference type="SUPFAM" id="SSF51445">
    <property type="entry name" value="(Trans)glycosidases"/>
    <property type="match status" value="1"/>
</dbReference>
<dbReference type="PROSITE" id="PS00775">
    <property type="entry name" value="GLYCOSYL_HYDROL_F3"/>
    <property type="match status" value="1"/>
</dbReference>
<dbReference type="SMART" id="SM01217">
    <property type="entry name" value="Fn3_like"/>
    <property type="match status" value="1"/>
</dbReference>
<dbReference type="SUPFAM" id="SSF52279">
    <property type="entry name" value="Beta-D-glucan exohydrolase, C-terminal domain"/>
    <property type="match status" value="1"/>
</dbReference>
<dbReference type="InterPro" id="IPR036962">
    <property type="entry name" value="Glyco_hydro_3_N_sf"/>
</dbReference>
<dbReference type="PANTHER" id="PTHR42721:SF42">
    <property type="entry name" value="FIBRONECTIN TYPE III-LIKE DOMAIN-CONTAINING PROTEIN"/>
    <property type="match status" value="1"/>
</dbReference>
<dbReference type="AlphaFoldDB" id="R7TQQ4"/>
<reference evidence="8 10" key="2">
    <citation type="journal article" date="2013" name="Nature">
        <title>Insights into bilaterian evolution from three spiralian genomes.</title>
        <authorList>
            <person name="Simakov O."/>
            <person name="Marletaz F."/>
            <person name="Cho S.J."/>
            <person name="Edsinger-Gonzales E."/>
            <person name="Havlak P."/>
            <person name="Hellsten U."/>
            <person name="Kuo D.H."/>
            <person name="Larsson T."/>
            <person name="Lv J."/>
            <person name="Arendt D."/>
            <person name="Savage R."/>
            <person name="Osoegawa K."/>
            <person name="de Jong P."/>
            <person name="Grimwood J."/>
            <person name="Chapman J.A."/>
            <person name="Shapiro H."/>
            <person name="Aerts A."/>
            <person name="Otillar R.P."/>
            <person name="Terry A.Y."/>
            <person name="Boore J.L."/>
            <person name="Grigoriev I.V."/>
            <person name="Lindberg D.R."/>
            <person name="Seaver E.C."/>
            <person name="Weisblat D.A."/>
            <person name="Putnam N.H."/>
            <person name="Rokhsar D.S."/>
        </authorList>
    </citation>
    <scope>NUCLEOTIDE SEQUENCE</scope>
    <source>
        <strain evidence="8 10">I ESC-2004</strain>
    </source>
</reference>
<proteinExistence type="inferred from homology"/>
<name>R7TQQ4_CAPTE</name>
<reference evidence="9" key="3">
    <citation type="submission" date="2015-06" db="UniProtKB">
        <authorList>
            <consortium name="EnsemblMetazoa"/>
        </authorList>
    </citation>
    <scope>IDENTIFICATION</scope>
</reference>
<evidence type="ECO:0000256" key="5">
    <source>
        <dbReference type="RuleBase" id="RU361161"/>
    </source>
</evidence>
<dbReference type="Pfam" id="PF14310">
    <property type="entry name" value="Fn3-like"/>
    <property type="match status" value="1"/>
</dbReference>
<feature type="signal peptide" evidence="6">
    <location>
        <begin position="1"/>
        <end position="19"/>
    </location>
</feature>
<dbReference type="EMBL" id="KB308885">
    <property type="protein sequence ID" value="ELT96258.1"/>
    <property type="molecule type" value="Genomic_DNA"/>
</dbReference>
<gene>
    <name evidence="8" type="ORF">CAPTEDRAFT_179825</name>
</gene>
<dbReference type="GO" id="GO:0009044">
    <property type="term" value="F:xylan 1,4-beta-xylosidase activity"/>
    <property type="evidence" value="ECO:0007669"/>
    <property type="project" value="InterPro"/>
</dbReference>
<evidence type="ECO:0000256" key="6">
    <source>
        <dbReference type="SAM" id="SignalP"/>
    </source>
</evidence>
<keyword evidence="2 6" id="KW-0732">Signal</keyword>
<dbReference type="InterPro" id="IPR044993">
    <property type="entry name" value="BXL"/>
</dbReference>
<dbReference type="GO" id="GO:0046556">
    <property type="term" value="F:alpha-L-arabinofuranosidase activity"/>
    <property type="evidence" value="ECO:0007669"/>
    <property type="project" value="TreeGrafter"/>
</dbReference>
<dbReference type="PRINTS" id="PR00133">
    <property type="entry name" value="GLHYDRLASE3"/>
</dbReference>
<dbReference type="InterPro" id="IPR026891">
    <property type="entry name" value="Fn3-like"/>
</dbReference>
<feature type="chain" id="PRO_5008787240" description="Fibronectin type III-like domain-containing protein" evidence="6">
    <location>
        <begin position="20"/>
        <end position="750"/>
    </location>
</feature>
<dbReference type="GO" id="GO:0031222">
    <property type="term" value="P:arabinan catabolic process"/>
    <property type="evidence" value="ECO:0007669"/>
    <property type="project" value="TreeGrafter"/>
</dbReference>